<sequence length="65" mass="6930">MHYVLACVRPKEGQKATEVFTWTGVDYAPGAGLLAVTGYIGVCPYSTIVLDFFCPLQPQPPGALA</sequence>
<gene>
    <name evidence="1" type="ORF">INF37_03815</name>
</gene>
<dbReference type="Proteomes" id="UP000806211">
    <property type="component" value="Unassembled WGS sequence"/>
</dbReference>
<accession>A0ABR9R8U9</accession>
<keyword evidence="2" id="KW-1185">Reference proteome</keyword>
<comment type="caution">
    <text evidence="1">The sequence shown here is derived from an EMBL/GenBank/DDBJ whole genome shotgun (WGS) entry which is preliminary data.</text>
</comment>
<name>A0ABR9R8U9_9FIRM</name>
<reference evidence="1 2" key="1">
    <citation type="submission" date="2020-10" db="EMBL/GenBank/DDBJ databases">
        <title>ChiBAC.</title>
        <authorList>
            <person name="Zenner C."/>
            <person name="Hitch T.C.A."/>
            <person name="Clavel T."/>
        </authorList>
    </citation>
    <scope>NUCLEOTIDE SEQUENCE [LARGE SCALE GENOMIC DNA]</scope>
    <source>
        <strain evidence="1 2">DSM 107456</strain>
    </source>
</reference>
<evidence type="ECO:0000313" key="1">
    <source>
        <dbReference type="EMBL" id="MBE5055127.1"/>
    </source>
</evidence>
<organism evidence="1 2">
    <name type="scientific">Pseudoflavonifractor gallinarum</name>
    <dbReference type="NCBI Taxonomy" id="2779352"/>
    <lineage>
        <taxon>Bacteria</taxon>
        <taxon>Bacillati</taxon>
        <taxon>Bacillota</taxon>
        <taxon>Clostridia</taxon>
        <taxon>Eubacteriales</taxon>
        <taxon>Oscillospiraceae</taxon>
        <taxon>Pseudoflavonifractor</taxon>
    </lineage>
</organism>
<evidence type="ECO:0000313" key="2">
    <source>
        <dbReference type="Proteomes" id="UP000806211"/>
    </source>
</evidence>
<proteinExistence type="predicted"/>
<dbReference type="RefSeq" id="WP_193536525.1">
    <property type="nucleotide sequence ID" value="NZ_JADCKF010000003.1"/>
</dbReference>
<dbReference type="EMBL" id="JADCKF010000003">
    <property type="protein sequence ID" value="MBE5055127.1"/>
    <property type="molecule type" value="Genomic_DNA"/>
</dbReference>
<protein>
    <submittedName>
        <fullName evidence="1">Uncharacterized protein</fullName>
    </submittedName>
</protein>